<protein>
    <recommendedName>
        <fullName evidence="3">Glucokinase</fullName>
        <ecNumber evidence="2">2.7.1.2</ecNumber>
    </recommendedName>
    <alternativeName>
        <fullName evidence="8">Glucose kinase</fullName>
    </alternativeName>
</protein>
<dbReference type="Pfam" id="PF00480">
    <property type="entry name" value="ROK"/>
    <property type="match status" value="1"/>
</dbReference>
<dbReference type="OrthoDB" id="9810372at2"/>
<dbReference type="PANTHER" id="PTHR18964:SF149">
    <property type="entry name" value="BIFUNCTIONAL UDP-N-ACETYLGLUCOSAMINE 2-EPIMERASE_N-ACETYLMANNOSAMINE KINASE"/>
    <property type="match status" value="1"/>
</dbReference>
<dbReference type="SUPFAM" id="SSF53067">
    <property type="entry name" value="Actin-like ATPase domain"/>
    <property type="match status" value="1"/>
</dbReference>
<dbReference type="RefSeq" id="WP_123609049.1">
    <property type="nucleotide sequence ID" value="NZ_RJVG01000004.1"/>
</dbReference>
<evidence type="ECO:0000256" key="8">
    <source>
        <dbReference type="ARBA" id="ARBA00032386"/>
    </source>
</evidence>
<dbReference type="GO" id="GO:0005524">
    <property type="term" value="F:ATP binding"/>
    <property type="evidence" value="ECO:0007669"/>
    <property type="project" value="UniProtKB-KW"/>
</dbReference>
<dbReference type="GO" id="GO:0005737">
    <property type="term" value="C:cytoplasm"/>
    <property type="evidence" value="ECO:0007669"/>
    <property type="project" value="InterPro"/>
</dbReference>
<evidence type="ECO:0000256" key="6">
    <source>
        <dbReference type="ARBA" id="ARBA00022777"/>
    </source>
</evidence>
<dbReference type="EMBL" id="RJVG01000004">
    <property type="protein sequence ID" value="ROR28548.1"/>
    <property type="molecule type" value="Genomic_DNA"/>
</dbReference>
<evidence type="ECO:0000256" key="4">
    <source>
        <dbReference type="ARBA" id="ARBA00022679"/>
    </source>
</evidence>
<comment type="caution">
    <text evidence="9">The sequence shown here is derived from an EMBL/GenBank/DDBJ whole genome shotgun (WGS) entry which is preliminary data.</text>
</comment>
<dbReference type="PANTHER" id="PTHR18964">
    <property type="entry name" value="ROK (REPRESSOR, ORF, KINASE) FAMILY"/>
    <property type="match status" value="1"/>
</dbReference>
<sequence>MHKYCFGVDVGGTTVKIGLFTLEGNIVDKWEITTRTENGGINILPDVAKSIEDKLNEKNIQKEEVKGVGIGVPGPITEDGTVLTCVNLGWGEFNVANEIKKLTGFENVKVNNDANIAALGEMWQGGGKGYNNIIMVTLGTGVGGGVIYDGRILTGVRGAAGEIGHMTVDFNEPDSCNCGKHGCLEQFASATGIVKEAKRALAKSNDSSLNKIENLTAKAVFDAAKEGDELALSLVDQLGRYLGVVASHVAAVIDPEAFVIGGGVSKAGTILTDVIKKHYEANVMYALKGKEFKLATLGNDAGIFGSAKMVID</sequence>
<reference evidence="9 10" key="1">
    <citation type="submission" date="2018-11" db="EMBL/GenBank/DDBJ databases">
        <title>Genomic Encyclopedia of Type Strains, Phase IV (KMG-IV): sequencing the most valuable type-strain genomes for metagenomic binning, comparative biology and taxonomic classification.</title>
        <authorList>
            <person name="Goeker M."/>
        </authorList>
    </citation>
    <scope>NUCLEOTIDE SEQUENCE [LARGE SCALE GENOMIC DNA]</scope>
    <source>
        <strain evidence="9 10">DSM 26537</strain>
    </source>
</reference>
<evidence type="ECO:0000313" key="10">
    <source>
        <dbReference type="Proteomes" id="UP000273083"/>
    </source>
</evidence>
<evidence type="ECO:0000256" key="7">
    <source>
        <dbReference type="ARBA" id="ARBA00022840"/>
    </source>
</evidence>
<name>A0A3N1XQK3_9FIRM</name>
<dbReference type="GO" id="GO:0004340">
    <property type="term" value="F:glucokinase activity"/>
    <property type="evidence" value="ECO:0007669"/>
    <property type="project" value="UniProtKB-EC"/>
</dbReference>
<dbReference type="InterPro" id="IPR043129">
    <property type="entry name" value="ATPase_NBD"/>
</dbReference>
<dbReference type="PROSITE" id="PS01125">
    <property type="entry name" value="ROK"/>
    <property type="match status" value="1"/>
</dbReference>
<dbReference type="GO" id="GO:0006096">
    <property type="term" value="P:glycolytic process"/>
    <property type="evidence" value="ECO:0007669"/>
    <property type="project" value="InterPro"/>
</dbReference>
<comment type="similarity">
    <text evidence="1">Belongs to the ROK (NagC/XylR) family.</text>
</comment>
<dbReference type="Gene3D" id="3.30.420.40">
    <property type="match status" value="2"/>
</dbReference>
<accession>A0A3N1XQK3</accession>
<dbReference type="EC" id="2.7.1.2" evidence="2"/>
<evidence type="ECO:0000313" key="9">
    <source>
        <dbReference type="EMBL" id="ROR28548.1"/>
    </source>
</evidence>
<dbReference type="InterPro" id="IPR004654">
    <property type="entry name" value="ROK_glcA"/>
</dbReference>
<organism evidence="9 10">
    <name type="scientific">Mobilisporobacter senegalensis</name>
    <dbReference type="NCBI Taxonomy" id="1329262"/>
    <lineage>
        <taxon>Bacteria</taxon>
        <taxon>Bacillati</taxon>
        <taxon>Bacillota</taxon>
        <taxon>Clostridia</taxon>
        <taxon>Lachnospirales</taxon>
        <taxon>Lachnospiraceae</taxon>
        <taxon>Mobilisporobacter</taxon>
    </lineage>
</organism>
<proteinExistence type="inferred from homology"/>
<dbReference type="NCBIfam" id="TIGR00744">
    <property type="entry name" value="ROK_glcA_fam"/>
    <property type="match status" value="1"/>
</dbReference>
<keyword evidence="4" id="KW-0808">Transferase</keyword>
<keyword evidence="5" id="KW-0547">Nucleotide-binding</keyword>
<dbReference type="Proteomes" id="UP000273083">
    <property type="component" value="Unassembled WGS sequence"/>
</dbReference>
<keyword evidence="10" id="KW-1185">Reference proteome</keyword>
<dbReference type="InterPro" id="IPR049874">
    <property type="entry name" value="ROK_cs"/>
</dbReference>
<evidence type="ECO:0000256" key="3">
    <source>
        <dbReference type="ARBA" id="ARBA00014701"/>
    </source>
</evidence>
<gene>
    <name evidence="9" type="ORF">EDD66_104134</name>
</gene>
<evidence type="ECO:0000256" key="5">
    <source>
        <dbReference type="ARBA" id="ARBA00022741"/>
    </source>
</evidence>
<evidence type="ECO:0000256" key="1">
    <source>
        <dbReference type="ARBA" id="ARBA00006479"/>
    </source>
</evidence>
<keyword evidence="6 9" id="KW-0418">Kinase</keyword>
<dbReference type="InterPro" id="IPR000600">
    <property type="entry name" value="ROK"/>
</dbReference>
<keyword evidence="7" id="KW-0067">ATP-binding</keyword>
<dbReference type="AlphaFoldDB" id="A0A3N1XQK3"/>
<evidence type="ECO:0000256" key="2">
    <source>
        <dbReference type="ARBA" id="ARBA00012323"/>
    </source>
</evidence>